<feature type="compositionally biased region" description="Basic residues" evidence="4">
    <location>
        <begin position="1005"/>
        <end position="1015"/>
    </location>
</feature>
<feature type="compositionally biased region" description="Acidic residues" evidence="4">
    <location>
        <begin position="1021"/>
        <end position="1031"/>
    </location>
</feature>
<comment type="caution">
    <text evidence="5">The sequence shown here is derived from an EMBL/GenBank/DDBJ whole genome shotgun (WGS) entry which is preliminary data.</text>
</comment>
<feature type="region of interest" description="Disordered" evidence="4">
    <location>
        <begin position="1467"/>
        <end position="1492"/>
    </location>
</feature>
<dbReference type="InterPro" id="IPR036322">
    <property type="entry name" value="WD40_repeat_dom_sf"/>
</dbReference>
<evidence type="ECO:0000313" key="6">
    <source>
        <dbReference type="Proteomes" id="UP000265618"/>
    </source>
</evidence>
<dbReference type="PROSITE" id="PS50082">
    <property type="entry name" value="WD_REPEATS_2"/>
    <property type="match status" value="1"/>
</dbReference>
<dbReference type="Proteomes" id="UP000265618">
    <property type="component" value="Unassembled WGS sequence"/>
</dbReference>
<feature type="region of interest" description="Disordered" evidence="4">
    <location>
        <begin position="1914"/>
        <end position="1954"/>
    </location>
</feature>
<feature type="region of interest" description="Disordered" evidence="4">
    <location>
        <begin position="844"/>
        <end position="1051"/>
    </location>
</feature>
<feature type="repeat" description="WD" evidence="3">
    <location>
        <begin position="153"/>
        <end position="194"/>
    </location>
</feature>
<evidence type="ECO:0000256" key="3">
    <source>
        <dbReference type="PROSITE-ProRule" id="PRU00221"/>
    </source>
</evidence>
<dbReference type="Pfam" id="PF00400">
    <property type="entry name" value="WD40"/>
    <property type="match status" value="1"/>
</dbReference>
<dbReference type="EMBL" id="BDIP01000301">
    <property type="protein sequence ID" value="GIQ81070.1"/>
    <property type="molecule type" value="Genomic_DNA"/>
</dbReference>
<feature type="compositionally biased region" description="Low complexity" evidence="4">
    <location>
        <begin position="1032"/>
        <end position="1042"/>
    </location>
</feature>
<evidence type="ECO:0000256" key="2">
    <source>
        <dbReference type="ARBA" id="ARBA00022737"/>
    </source>
</evidence>
<feature type="compositionally biased region" description="Basic and acidic residues" evidence="4">
    <location>
        <begin position="994"/>
        <end position="1004"/>
    </location>
</feature>
<dbReference type="OrthoDB" id="10251605at2759"/>
<feature type="compositionally biased region" description="Low complexity" evidence="4">
    <location>
        <begin position="883"/>
        <end position="896"/>
    </location>
</feature>
<evidence type="ECO:0000256" key="4">
    <source>
        <dbReference type="SAM" id="MobiDB-lite"/>
    </source>
</evidence>
<protein>
    <submittedName>
        <fullName evidence="5">Uncharacterized protein</fullName>
    </submittedName>
</protein>
<evidence type="ECO:0000313" key="5">
    <source>
        <dbReference type="EMBL" id="GIQ81070.1"/>
    </source>
</evidence>
<dbReference type="PANTHER" id="PTHR19848">
    <property type="entry name" value="WD40 REPEAT PROTEIN"/>
    <property type="match status" value="1"/>
</dbReference>
<gene>
    <name evidence="5" type="ORF">KIPB_001971</name>
</gene>
<reference evidence="5 6" key="1">
    <citation type="journal article" date="2018" name="PLoS ONE">
        <title>The draft genome of Kipferlia bialata reveals reductive genome evolution in fornicate parasites.</title>
        <authorList>
            <person name="Tanifuji G."/>
            <person name="Takabayashi S."/>
            <person name="Kume K."/>
            <person name="Takagi M."/>
            <person name="Nakayama T."/>
            <person name="Kamikawa R."/>
            <person name="Inagaki Y."/>
            <person name="Hashimoto T."/>
        </authorList>
    </citation>
    <scope>NUCLEOTIDE SEQUENCE [LARGE SCALE GENOMIC DNA]</scope>
    <source>
        <strain evidence="5">NY0173</strain>
    </source>
</reference>
<keyword evidence="1 3" id="KW-0853">WD repeat</keyword>
<dbReference type="InterPro" id="IPR015943">
    <property type="entry name" value="WD40/YVTN_repeat-like_dom_sf"/>
</dbReference>
<feature type="region of interest" description="Disordered" evidence="4">
    <location>
        <begin position="1873"/>
        <end position="1902"/>
    </location>
</feature>
<feature type="compositionally biased region" description="Acidic residues" evidence="4">
    <location>
        <begin position="1939"/>
        <end position="1954"/>
    </location>
</feature>
<keyword evidence="6" id="KW-1185">Reference proteome</keyword>
<sequence length="1954" mass="210254">MGPGGGDPVSPHLSLSAGLERLGGLVRAVSDEDGSLRHLIDLSASDEGGSESGDTLMVSDRASRDTPTQWSVAQLAAALEAYRLGQIEQMETQRHASRCLQSGVLWRRLGMPSPLPHTSRILCAAELTFSPDVSQALAVCTSSPSGHVPLAMLKGHRSAVFASSFSPDGMYLATGCDEGVVKVWDSQTGLLLHVLCSFRDVGPPPASNPPHMTTQLEWAPDGRHLVCSVYPDYLLVFDMQPHLGVSTNTPTLLCSAPSLRPHPPSSPRLVFFSRLYGCLTEATFGQEVHSSQKILYSLVPSVSAWERDPSILLVGADSTIGRVSLRSEVVVPEGGGVDLPRHPGSLATNPECFRRVRCQVLGQLIPRPPNSYDGVSLTSLDVDGDFSMLFTLSSQGLMLHPVEPLLRGLPVDMGRATKVSVPGAVIAGAAFGSTPAGVGVMATEGQGQQEAEGLDSNAGRALPHYLGIQTTSGEGVIVACRIAYGTMPVLDRKARSAMSCAVDAHLEGESVLARCYRSRVTHRVVANLAVRPFLLRHLPPSFAERPIVIEGRSEVRWMSDNTLLYMDVLVRGGAPNTLVDARHRLKPEISKGYCLAYDLTSILGTPSARQSVQTVPFPRLAYCLPVFGCASGMATVGWQSMPRHRAGVVLALPGPGVLFLNHLGLPQSVLAMPPYSGIGVNDMTWNTSHPGPNMAISTGTGYVVLVGRGNRAQYLAAPQEQFFDVESQPPLLFEGYLGSSEVGDQMGNAYTLDIPEYDPSLDMEGEAASHTGESEAIATLRHRIVAMQTRVVPEFYLPPYGGMIPGRGWTLEDMDSSTLPDCWCVRMDNDGSVTYEWSLHDGHTRDQVAQEGPPTRALADAEEDDGETEAPLPFNTANPIPTQPRQPQAPRTPTALTRRRLRRVGERETFDPDDISSDSDGLDDPLDDPLVQEADMQSGGSEPESESADESADSPWGGDGSRARAPPTPARRSQRTASQQARERLAESTGLIREAQRIRGGETRRTRRRTVRTRRQTVVDSESESESESASEGESAGYEAESPVAMSPGSTVPYALEEYPRLRPTDTVDPSPFTAEEDRLVAQYHRLRQRGRSRKALLGDASDVRDLVRGSGLVRRLLACPAPGVERILPWTPVVGERVTIDPIDRQRCLECMSALGLIKGDLPPAPPAQCVYTVTDVTLDLVDMTHDMDGHGTQYGHQICVGKATVCVSDVREGEWEGREADRLVQSDACETYGCYPNPLSQWYLDFLLSPSLTHLAISEGGMSDMPSLYVPDGCGILRHSPTLPLVDTSIVAAIKGKADNETVTLYHRRHKPSTVGSYQYAEWMSEVMNMGEGEDTQQETEGSGDIDMLVVGDGGDTQQPLPQLPEESVPDEGVFIPHTDTFGDQGWCASREVREFCYRHQCAFSAATGYDADTSTLSLSVREVGRSNSRMLGRQRRQWEADKRRQEQYELASIALQREAAQEWAADVSSVGEEGEGEDGSGSGESSPLSVKLPPIDLGQLLVPSDVNIVKTEGAEGEGEGVEEGADAEEEDDIFPYSNAWYKKKYQGIVYSETGGGSKSGALEVGRMGTVVMDTPLSVSAMVGEVLLEADTPLYMAVDIAEQWVCRPYIARVGDVREALHYMQCKEGVAEADSLCMHVRVKEGDIPKGDGRDPVESSSGVYDRGVSISLTALSCDRVERLQGDTEAEEEEDGAQETWPSPSHVHAPTHPGLIQPPCPHAPLPPCHQLVAALAMLSCLASPYLPIIQNWYSPVSTLARVPNYWEVVPLAADVSSVIVKLLAGQYYPCTASVVRDIMGIVSTTACLATPCSGSLRDEMDSRLEEAQQVAHALCSAVIGALYGTEAGVVAEVCAAIERPFAWPVGVRWLGPGTEADAEGVGGAGPQDSDAEGEGASDASVSLSISLKGTPATAFQVLSSDADDPEAEHGGGYQSGSEAESPESDESDESEYEGL</sequence>
<dbReference type="PROSITE" id="PS50294">
    <property type="entry name" value="WD_REPEATS_REGION"/>
    <property type="match status" value="1"/>
</dbReference>
<organism evidence="5 6">
    <name type="scientific">Kipferlia bialata</name>
    <dbReference type="NCBI Taxonomy" id="797122"/>
    <lineage>
        <taxon>Eukaryota</taxon>
        <taxon>Metamonada</taxon>
        <taxon>Carpediemonas-like organisms</taxon>
        <taxon>Kipferlia</taxon>
    </lineage>
</organism>
<feature type="region of interest" description="Disordered" evidence="4">
    <location>
        <begin position="42"/>
        <end position="64"/>
    </location>
</feature>
<feature type="compositionally biased region" description="Acidic residues" evidence="4">
    <location>
        <begin position="911"/>
        <end position="927"/>
    </location>
</feature>
<proteinExistence type="predicted"/>
<feature type="compositionally biased region" description="Acidic residues" evidence="4">
    <location>
        <begin position="943"/>
        <end position="952"/>
    </location>
</feature>
<feature type="region of interest" description="Disordered" evidence="4">
    <location>
        <begin position="1683"/>
        <end position="1712"/>
    </location>
</feature>
<name>A0A9K3CRQ9_9EUKA</name>
<feature type="compositionally biased region" description="Acidic residues" evidence="4">
    <location>
        <begin position="1687"/>
        <end position="1696"/>
    </location>
</feature>
<keyword evidence="2" id="KW-0677">Repeat</keyword>
<dbReference type="SUPFAM" id="SSF50978">
    <property type="entry name" value="WD40 repeat-like"/>
    <property type="match status" value="1"/>
</dbReference>
<dbReference type="Gene3D" id="2.130.10.10">
    <property type="entry name" value="YVTN repeat-like/Quinoprotein amine dehydrogenase"/>
    <property type="match status" value="1"/>
</dbReference>
<accession>A0A9K3CRQ9</accession>
<dbReference type="InterPro" id="IPR001680">
    <property type="entry name" value="WD40_rpt"/>
</dbReference>
<dbReference type="PANTHER" id="PTHR19848:SF8">
    <property type="entry name" value="F-BOX AND WD REPEAT DOMAIN CONTAINING 7"/>
    <property type="match status" value="1"/>
</dbReference>
<dbReference type="SMART" id="SM00320">
    <property type="entry name" value="WD40"/>
    <property type="match status" value="2"/>
</dbReference>
<evidence type="ECO:0000256" key="1">
    <source>
        <dbReference type="ARBA" id="ARBA00022574"/>
    </source>
</evidence>